<dbReference type="Gene3D" id="3.40.1580.10">
    <property type="entry name" value="SMI1/KNR4-like"/>
    <property type="match status" value="1"/>
</dbReference>
<dbReference type="InterPro" id="IPR018958">
    <property type="entry name" value="Knr4/Smi1-like_dom"/>
</dbReference>
<evidence type="ECO:0000259" key="1">
    <source>
        <dbReference type="SMART" id="SM00860"/>
    </source>
</evidence>
<name>W4QW15_HALA3</name>
<dbReference type="SMART" id="SM00860">
    <property type="entry name" value="SMI1_KNR4"/>
    <property type="match status" value="1"/>
</dbReference>
<dbReference type="OrthoDB" id="8657476at2"/>
<feature type="domain" description="Knr4/Smi1-like" evidence="1">
    <location>
        <begin position="23"/>
        <end position="150"/>
    </location>
</feature>
<reference evidence="2 3" key="1">
    <citation type="journal article" date="2014" name="Genome Announc.">
        <title>Draft Genome Sequences of Three Alkaliphilic Bacillus Strains, Bacillus wakoensis JCM 9140T, Bacillus akibai JCM 9157T, and Bacillus hemicellulosilyticus JCM 9152T.</title>
        <authorList>
            <person name="Yuki M."/>
            <person name="Oshima K."/>
            <person name="Suda W."/>
            <person name="Oshida Y."/>
            <person name="Kitamura K."/>
            <person name="Iida T."/>
            <person name="Hattori M."/>
            <person name="Ohkuma M."/>
        </authorList>
    </citation>
    <scope>NUCLEOTIDE SEQUENCE [LARGE SCALE GENOMIC DNA]</scope>
    <source>
        <strain evidence="2 3">JCM 9157</strain>
    </source>
</reference>
<comment type="caution">
    <text evidence="2">The sequence shown here is derived from an EMBL/GenBank/DDBJ whole genome shotgun (WGS) entry which is preliminary data.</text>
</comment>
<gene>
    <name evidence="2" type="ORF">JCM9157_2965</name>
</gene>
<dbReference type="EMBL" id="BAUV01000024">
    <property type="protein sequence ID" value="GAE35828.1"/>
    <property type="molecule type" value="Genomic_DNA"/>
</dbReference>
<dbReference type="Pfam" id="PF09346">
    <property type="entry name" value="SMI1_KNR4"/>
    <property type="match status" value="1"/>
</dbReference>
<evidence type="ECO:0000313" key="3">
    <source>
        <dbReference type="Proteomes" id="UP000018896"/>
    </source>
</evidence>
<dbReference type="SUPFAM" id="SSF160631">
    <property type="entry name" value="SMI1/KNR4-like"/>
    <property type="match status" value="1"/>
</dbReference>
<dbReference type="RefSeq" id="WP_035665393.1">
    <property type="nucleotide sequence ID" value="NZ_BAUV01000024.1"/>
</dbReference>
<keyword evidence="3" id="KW-1185">Reference proteome</keyword>
<protein>
    <recommendedName>
        <fullName evidence="1">Knr4/Smi1-like domain-containing protein</fullName>
    </recommendedName>
</protein>
<dbReference type="STRING" id="1236973.JCM9157_2965"/>
<dbReference type="eggNOG" id="COG0457">
    <property type="taxonomic scope" value="Bacteria"/>
</dbReference>
<evidence type="ECO:0000313" key="2">
    <source>
        <dbReference type="EMBL" id="GAE35828.1"/>
    </source>
</evidence>
<organism evidence="2 3">
    <name type="scientific">Halalkalibacter akibai (strain ATCC 43226 / DSM 21942 / CIP 109018 / JCM 9157 / 1139)</name>
    <name type="common">Bacillus akibai</name>
    <dbReference type="NCBI Taxonomy" id="1236973"/>
    <lineage>
        <taxon>Bacteria</taxon>
        <taxon>Bacillati</taxon>
        <taxon>Bacillota</taxon>
        <taxon>Bacilli</taxon>
        <taxon>Bacillales</taxon>
        <taxon>Bacillaceae</taxon>
        <taxon>Halalkalibacter</taxon>
    </lineage>
</organism>
<dbReference type="InterPro" id="IPR037883">
    <property type="entry name" value="Knr4/Smi1-like_sf"/>
</dbReference>
<accession>W4QW15</accession>
<sequence>MSMEFYKQTGFWKKSTQYKPGEPLTNEKLIKVEEHLGRQLPASYVTLMKAQNGGELKHRYVLFEDGEAAIIPYFYEVDLDHGIGLTPVFIEECGLPEGLVLLTGDLHSWLALDYRKSKDPSVVYISEDESESGLWEEYPLALTFSEFTARLFRKEG</sequence>
<dbReference type="AlphaFoldDB" id="W4QW15"/>
<proteinExistence type="predicted"/>
<dbReference type="Proteomes" id="UP000018896">
    <property type="component" value="Unassembled WGS sequence"/>
</dbReference>